<organism evidence="1 2">
    <name type="scientific">Halocaridina rubra</name>
    <name type="common">Hawaiian red shrimp</name>
    <dbReference type="NCBI Taxonomy" id="373956"/>
    <lineage>
        <taxon>Eukaryota</taxon>
        <taxon>Metazoa</taxon>
        <taxon>Ecdysozoa</taxon>
        <taxon>Arthropoda</taxon>
        <taxon>Crustacea</taxon>
        <taxon>Multicrustacea</taxon>
        <taxon>Malacostraca</taxon>
        <taxon>Eumalacostraca</taxon>
        <taxon>Eucarida</taxon>
        <taxon>Decapoda</taxon>
        <taxon>Pleocyemata</taxon>
        <taxon>Caridea</taxon>
        <taxon>Atyoidea</taxon>
        <taxon>Atyidae</taxon>
        <taxon>Halocaridina</taxon>
    </lineage>
</organism>
<keyword evidence="2" id="KW-1185">Reference proteome</keyword>
<dbReference type="Gene3D" id="3.90.280.10">
    <property type="entry name" value="PEBP-like"/>
    <property type="match status" value="1"/>
</dbReference>
<dbReference type="InterPro" id="IPR036610">
    <property type="entry name" value="PEBP-like_sf"/>
</dbReference>
<dbReference type="SUPFAM" id="SSF49777">
    <property type="entry name" value="PEBP-like"/>
    <property type="match status" value="1"/>
</dbReference>
<dbReference type="AlphaFoldDB" id="A0AAN8XGC3"/>
<dbReference type="Proteomes" id="UP001381693">
    <property type="component" value="Unassembled WGS sequence"/>
</dbReference>
<comment type="caution">
    <text evidence="1">The sequence shown here is derived from an EMBL/GenBank/DDBJ whole genome shotgun (WGS) entry which is preliminary data.</text>
</comment>
<dbReference type="EMBL" id="JAXCGZ010002554">
    <property type="protein sequence ID" value="KAK7083772.1"/>
    <property type="molecule type" value="Genomic_DNA"/>
</dbReference>
<gene>
    <name evidence="1" type="primary">MRPL38_2</name>
    <name evidence="1" type="ORF">SK128_019444</name>
</gene>
<dbReference type="GO" id="GO:0005840">
    <property type="term" value="C:ribosome"/>
    <property type="evidence" value="ECO:0007669"/>
    <property type="project" value="UniProtKB-KW"/>
</dbReference>
<keyword evidence="1" id="KW-0689">Ribosomal protein</keyword>
<evidence type="ECO:0000313" key="1">
    <source>
        <dbReference type="EMBL" id="KAK7083772.1"/>
    </source>
</evidence>
<proteinExistence type="predicted"/>
<name>A0AAN8XGC3_HALRR</name>
<accession>A0AAN8XGC3</accession>
<sequence>MTSWCYGKLLTSRTPVQLQFLRHKWITKIKVNVYPSLQERLAEKDEALRDPELHAPVNIGFSTAKRSRREKLYSQIEKSKALKQDETLERLARLKLLKVDLDDVQEQWTTTGAPAQTFVLAKHYKIFQDLFGNAFFVPHVYLNVFYNYNEELVSVVHRGNVIKPAEYISGWLKEVYSTQILHVENQIDFTYDSVAANTPSIQFESKPEDLWTLVMTNPDGNLYDSEYEVLHWFV</sequence>
<evidence type="ECO:0000313" key="2">
    <source>
        <dbReference type="Proteomes" id="UP001381693"/>
    </source>
</evidence>
<protein>
    <submittedName>
        <fullName evidence="1">39S ribosomal protein L38, mitochondrial</fullName>
    </submittedName>
</protein>
<keyword evidence="1" id="KW-0687">Ribonucleoprotein</keyword>
<reference evidence="1 2" key="1">
    <citation type="submission" date="2023-11" db="EMBL/GenBank/DDBJ databases">
        <title>Halocaridina rubra genome assembly.</title>
        <authorList>
            <person name="Smith C."/>
        </authorList>
    </citation>
    <scope>NUCLEOTIDE SEQUENCE [LARGE SCALE GENOMIC DNA]</scope>
    <source>
        <strain evidence="1">EP-1</strain>
        <tissue evidence="1">Whole</tissue>
    </source>
</reference>